<dbReference type="SMART" id="SM00220">
    <property type="entry name" value="S_TKc"/>
    <property type="match status" value="1"/>
</dbReference>
<sequence>MAATLSLALDLCNEIQEKYSLILVESKNSPVIHRNQCMVLFRKLSDTRETLVAVQHKLSDSEFASSHSSDVGTPVIHGLIHVLKRVHEIFFKDCFCKDKWLEAALRQGGDLKETFAEIVSDLQWYRSVLHSIVFKQVGQDSNDLAPVDCNRNLSEIELEALSTAAKWDQEDLRGFLREFNGDPARNGENGNYISMQCLATQLLNKLEFQPWSSTAKEKHDKSLHEDGGNKWSEGPLVLLVNMQDLHKGALLGEGSFGSVHETNWLGETYAMKIHKRGLKECLKAEIKALAGLQHPHVIRLVGCAEEEGKYLYLMERMDKSLSKMLEDCSLSLVQRVDMMLQIAEGVRYLHSKNLVHRDLKPENILVKHDNSGPETLMLAPLVEDFWIAKVSDFGTVKEKMESMAYEGQTMNVGTTMFMAPEMYELEDSAKRPERFHPMKTDVYSFALICFVVLTSDSTPFPFEELMNPSVKDFKDRVRRGKRPKLTANCPVYLSDLIQQCWDGNQDRRPNFDYICTELRQIKDYLLTGTVKEEGCEIGVTIPHNSQLNVEGILASQIRMSEGIRDAVKEVESFKHECLELDRKVGKIASLLEQAVHFSITNPAGLYESPTRWIAMEVEKTLERALGLVKKCKWSGMLQRVITNTRVSDFQKVNLYLDNSIANVQYLLNISASREDRPIHIGLPPIASHDPVLSIVWENVSILHVGNAEEKAQGASCLADLAKGTRNRSIICKAGGVPPLQRLLREGTAAGQEEAARALGYLAADRSPVLRMQDKTSRANST</sequence>
<dbReference type="InterPro" id="IPR011009">
    <property type="entry name" value="Kinase-like_dom_sf"/>
</dbReference>
<feature type="binding site" evidence="6">
    <location>
        <position position="272"/>
    </location>
    <ligand>
        <name>ATP</name>
        <dbReference type="ChEBI" id="CHEBI:30616"/>
    </ligand>
</feature>
<keyword evidence="3 6" id="KW-0547">Nucleotide-binding</keyword>
<protein>
    <recommendedName>
        <fullName evidence="7">Protein kinase domain-containing protein</fullName>
    </recommendedName>
</protein>
<keyword evidence="4" id="KW-0418">Kinase</keyword>
<evidence type="ECO:0000313" key="8">
    <source>
        <dbReference type="EMBL" id="CAK9237153.1"/>
    </source>
</evidence>
<keyword evidence="2" id="KW-0808">Transferase</keyword>
<reference evidence="8" key="1">
    <citation type="submission" date="2024-02" db="EMBL/GenBank/DDBJ databases">
        <authorList>
            <consortium name="ELIXIR-Norway"/>
            <consortium name="Elixir Norway"/>
        </authorList>
    </citation>
    <scope>NUCLEOTIDE SEQUENCE</scope>
</reference>
<dbReference type="PROSITE" id="PS50011">
    <property type="entry name" value="PROTEIN_KINASE_DOM"/>
    <property type="match status" value="1"/>
</dbReference>
<evidence type="ECO:0000256" key="6">
    <source>
        <dbReference type="PROSITE-ProRule" id="PRU10141"/>
    </source>
</evidence>
<dbReference type="Pfam" id="PF00514">
    <property type="entry name" value="Arm"/>
    <property type="match status" value="1"/>
</dbReference>
<dbReference type="InterPro" id="IPR036537">
    <property type="entry name" value="Adaptor_Cbl_N_dom_sf"/>
</dbReference>
<dbReference type="SUPFAM" id="SSF48371">
    <property type="entry name" value="ARM repeat"/>
    <property type="match status" value="1"/>
</dbReference>
<evidence type="ECO:0000256" key="5">
    <source>
        <dbReference type="ARBA" id="ARBA00022840"/>
    </source>
</evidence>
<proteinExistence type="predicted"/>
<gene>
    <name evidence="8" type="ORF">CSSPTR1EN2_LOCUS23553</name>
</gene>
<dbReference type="Gene3D" id="1.10.510.10">
    <property type="entry name" value="Transferase(Phosphotransferase) domain 1"/>
    <property type="match status" value="1"/>
</dbReference>
<evidence type="ECO:0000259" key="7">
    <source>
        <dbReference type="PROSITE" id="PS50011"/>
    </source>
</evidence>
<keyword evidence="5 6" id="KW-0067">ATP-binding</keyword>
<dbReference type="InterPro" id="IPR017441">
    <property type="entry name" value="Protein_kinase_ATP_BS"/>
</dbReference>
<keyword evidence="9" id="KW-1185">Reference proteome</keyword>
<evidence type="ECO:0000256" key="2">
    <source>
        <dbReference type="ARBA" id="ARBA00022679"/>
    </source>
</evidence>
<evidence type="ECO:0000256" key="4">
    <source>
        <dbReference type="ARBA" id="ARBA00022777"/>
    </source>
</evidence>
<dbReference type="Proteomes" id="UP001497512">
    <property type="component" value="Chromosome 9"/>
</dbReference>
<dbReference type="InterPro" id="IPR056694">
    <property type="entry name" value="DUF7792"/>
</dbReference>
<dbReference type="EMBL" id="OZ019901">
    <property type="protein sequence ID" value="CAK9237153.1"/>
    <property type="molecule type" value="Genomic_DNA"/>
</dbReference>
<dbReference type="InterPro" id="IPR016024">
    <property type="entry name" value="ARM-type_fold"/>
</dbReference>
<accession>A0ABP0V4W3</accession>
<dbReference type="Pfam" id="PF07714">
    <property type="entry name" value="PK_Tyr_Ser-Thr"/>
    <property type="match status" value="1"/>
</dbReference>
<evidence type="ECO:0000256" key="3">
    <source>
        <dbReference type="ARBA" id="ARBA00022741"/>
    </source>
</evidence>
<feature type="domain" description="Protein kinase" evidence="7">
    <location>
        <begin position="245"/>
        <end position="525"/>
    </location>
</feature>
<dbReference type="PROSITE" id="PS00108">
    <property type="entry name" value="PROTEIN_KINASE_ST"/>
    <property type="match status" value="1"/>
</dbReference>
<dbReference type="CDD" id="cd21037">
    <property type="entry name" value="MLKL_NTD"/>
    <property type="match status" value="1"/>
</dbReference>
<organism evidence="8 9">
    <name type="scientific">Sphagnum troendelagicum</name>
    <dbReference type="NCBI Taxonomy" id="128251"/>
    <lineage>
        <taxon>Eukaryota</taxon>
        <taxon>Viridiplantae</taxon>
        <taxon>Streptophyta</taxon>
        <taxon>Embryophyta</taxon>
        <taxon>Bryophyta</taxon>
        <taxon>Sphagnophytina</taxon>
        <taxon>Sphagnopsida</taxon>
        <taxon>Sphagnales</taxon>
        <taxon>Sphagnaceae</taxon>
        <taxon>Sphagnum</taxon>
    </lineage>
</organism>
<dbReference type="PANTHER" id="PTHR46168">
    <property type="entry name" value="ARMADILLO REPEAT ONLY 4"/>
    <property type="match status" value="1"/>
</dbReference>
<dbReference type="Gene3D" id="1.25.10.10">
    <property type="entry name" value="Leucine-rich Repeat Variant"/>
    <property type="match status" value="1"/>
</dbReference>
<evidence type="ECO:0000313" key="9">
    <source>
        <dbReference type="Proteomes" id="UP001497512"/>
    </source>
</evidence>
<evidence type="ECO:0000256" key="1">
    <source>
        <dbReference type="ARBA" id="ARBA00022527"/>
    </source>
</evidence>
<dbReference type="InterPro" id="IPR059179">
    <property type="entry name" value="MLKL-like_MCAfunc"/>
</dbReference>
<dbReference type="InterPro" id="IPR000225">
    <property type="entry name" value="Armadillo"/>
</dbReference>
<dbReference type="InterPro" id="IPR001245">
    <property type="entry name" value="Ser-Thr/Tyr_kinase_cat_dom"/>
</dbReference>
<dbReference type="Pfam" id="PF25055">
    <property type="entry name" value="DUF7792"/>
    <property type="match status" value="1"/>
</dbReference>
<dbReference type="SUPFAM" id="SSF56112">
    <property type="entry name" value="Protein kinase-like (PK-like)"/>
    <property type="match status" value="1"/>
</dbReference>
<dbReference type="InterPro" id="IPR000719">
    <property type="entry name" value="Prot_kinase_dom"/>
</dbReference>
<dbReference type="PROSITE" id="PS00107">
    <property type="entry name" value="PROTEIN_KINASE_ATP"/>
    <property type="match status" value="1"/>
</dbReference>
<dbReference type="PANTHER" id="PTHR46168:SF1">
    <property type="entry name" value="ARMADILLO REPEAT ONLY 4"/>
    <property type="match status" value="1"/>
</dbReference>
<name>A0ABP0V4W3_9BRYO</name>
<dbReference type="InterPro" id="IPR011989">
    <property type="entry name" value="ARM-like"/>
</dbReference>
<dbReference type="Gene3D" id="1.20.930.20">
    <property type="entry name" value="Adaptor protein Cbl, N-terminal domain"/>
    <property type="match status" value="1"/>
</dbReference>
<keyword evidence="1" id="KW-0723">Serine/threonine-protein kinase</keyword>
<dbReference type="InterPro" id="IPR008271">
    <property type="entry name" value="Ser/Thr_kinase_AS"/>
</dbReference>